<reference evidence="3" key="1">
    <citation type="submission" date="2018-01" db="EMBL/GenBank/DDBJ databases">
        <authorList>
            <person name="Mao J.F."/>
        </authorList>
    </citation>
    <scope>NUCLEOTIDE SEQUENCE</scope>
    <source>
        <strain evidence="3">Huo1</strain>
        <tissue evidence="3">Leaf</tissue>
    </source>
</reference>
<evidence type="ECO:0000259" key="2">
    <source>
        <dbReference type="PROSITE" id="PS51184"/>
    </source>
</evidence>
<dbReference type="InterPro" id="IPR003347">
    <property type="entry name" value="JmjC_dom"/>
</dbReference>
<proteinExistence type="inferred from homology"/>
<protein>
    <recommendedName>
        <fullName evidence="2">JmjC domain-containing protein</fullName>
    </recommendedName>
</protein>
<accession>A0A8X9ADG7</accession>
<evidence type="ECO:0000313" key="3">
    <source>
        <dbReference type="EMBL" id="KAG6438282.1"/>
    </source>
</evidence>
<dbReference type="PANTHER" id="PTHR12461:SF102">
    <property type="entry name" value="LYSINE-SPECIFIC DEMETHYLASE JMJ31"/>
    <property type="match status" value="1"/>
</dbReference>
<dbReference type="InterPro" id="IPR041667">
    <property type="entry name" value="Cupin_8"/>
</dbReference>
<name>A0A8X9ADG7_SALSN</name>
<dbReference type="SMART" id="SM00558">
    <property type="entry name" value="JmjC"/>
    <property type="match status" value="1"/>
</dbReference>
<evidence type="ECO:0000313" key="4">
    <source>
        <dbReference type="Proteomes" id="UP000298416"/>
    </source>
</evidence>
<comment type="similarity">
    <text evidence="1">Belongs to the JARID1 histone demethylase family.</text>
</comment>
<dbReference type="Pfam" id="PF13621">
    <property type="entry name" value="Cupin_8"/>
    <property type="match status" value="1"/>
</dbReference>
<dbReference type="Proteomes" id="UP000298416">
    <property type="component" value="Unassembled WGS sequence"/>
</dbReference>
<keyword evidence="4" id="KW-1185">Reference proteome</keyword>
<dbReference type="AlphaFoldDB" id="A0A8X9ADG7"/>
<reference evidence="3" key="2">
    <citation type="submission" date="2020-08" db="EMBL/GenBank/DDBJ databases">
        <title>Plant Genome Project.</title>
        <authorList>
            <person name="Zhang R.-G."/>
        </authorList>
    </citation>
    <scope>NUCLEOTIDE SEQUENCE</scope>
    <source>
        <strain evidence="3">Huo1</strain>
        <tissue evidence="3">Leaf</tissue>
    </source>
</reference>
<dbReference type="EMBL" id="PNBA02000001">
    <property type="protein sequence ID" value="KAG6438282.1"/>
    <property type="molecule type" value="Genomic_DNA"/>
</dbReference>
<feature type="domain" description="JmjC" evidence="2">
    <location>
        <begin position="244"/>
        <end position="393"/>
    </location>
</feature>
<dbReference type="PANTHER" id="PTHR12461">
    <property type="entry name" value="HYPOXIA-INDUCIBLE FACTOR 1 ALPHA INHIBITOR-RELATED"/>
    <property type="match status" value="1"/>
</dbReference>
<dbReference type="Gene3D" id="2.60.120.650">
    <property type="entry name" value="Cupin"/>
    <property type="match status" value="1"/>
</dbReference>
<dbReference type="SUPFAM" id="SSF51197">
    <property type="entry name" value="Clavaminate synthase-like"/>
    <property type="match status" value="1"/>
</dbReference>
<organism evidence="3">
    <name type="scientific">Salvia splendens</name>
    <name type="common">Scarlet sage</name>
    <dbReference type="NCBI Taxonomy" id="180675"/>
    <lineage>
        <taxon>Eukaryota</taxon>
        <taxon>Viridiplantae</taxon>
        <taxon>Streptophyta</taxon>
        <taxon>Embryophyta</taxon>
        <taxon>Tracheophyta</taxon>
        <taxon>Spermatophyta</taxon>
        <taxon>Magnoliopsida</taxon>
        <taxon>eudicotyledons</taxon>
        <taxon>Gunneridae</taxon>
        <taxon>Pentapetalae</taxon>
        <taxon>asterids</taxon>
        <taxon>lamiids</taxon>
        <taxon>Lamiales</taxon>
        <taxon>Lamiaceae</taxon>
        <taxon>Nepetoideae</taxon>
        <taxon>Mentheae</taxon>
        <taxon>Salviinae</taxon>
        <taxon>Salvia</taxon>
        <taxon>Salvia subgen. Calosphace</taxon>
        <taxon>core Calosphace</taxon>
    </lineage>
</organism>
<gene>
    <name evidence="3" type="ORF">SASPL_103219</name>
</gene>
<dbReference type="PROSITE" id="PS51184">
    <property type="entry name" value="JMJC"/>
    <property type="match status" value="1"/>
</dbReference>
<evidence type="ECO:0000256" key="1">
    <source>
        <dbReference type="ARBA" id="ARBA00006801"/>
    </source>
</evidence>
<sequence length="649" mass="73772">MKVNKIDPNEYYMRVPNVHPFQEVTSGNRAPDHNITCELARILVHHTSDMEIWLRLGCLRQQCATSIILVFSGCAKEWKAFSKWNVSNGGLDYLQVSVWMSLKRNELVGSSIVEAMLSRSAPVFYGDIRAHERVPLPFSTFIGYCKDLLQCEDDGEDPISQLRKHEPTEVATHQGDFATGEESPKQIYLAQVLPLCELIGVSDGTLYILSVKFKFPTHSILIPFMHKLPLDTVSIVNTENEEKSQLECLRDDIETPAFLENKILASINLWMNNAKSRSSTHYDPHHNLLCIISGCKQVVLWPPSACPFLYPLPVYGESSNHSAIPLENTNFSLYPRAKSIVEYSRKVTLHAGDALFIPEGWFHQVDSEDLTIAVNFWWQSDMMSSMPEHMDAYYLRRILKRLTDKEMDRMLSMPSTSKVNHVIGASGQSSNENAGGEEKLEPGFSLRELEPHELRSLHELISLVHEQINCQPADQSACREDVVKKLDKANLHNLEDDPIANTVWNLEPHVFQIVFLTMAVMILDDSSIVILLPINTLFSFFFPLHLSCSELPTLHFQHNFPRTLEAFVLHALSPVGVEVLTRKFEQMDQRIVPDERSQFYQKFYSVFDNQFSAMDALLNGKESFACQAFNNVLVQYLGVNLDGPKPSLQ</sequence>
<comment type="caution">
    <text evidence="3">The sequence shown here is derived from an EMBL/GenBank/DDBJ whole genome shotgun (WGS) entry which is preliminary data.</text>
</comment>